<dbReference type="RefSeq" id="WP_175530260.1">
    <property type="nucleotide sequence ID" value="NZ_FNLL01000002.1"/>
</dbReference>
<dbReference type="PANTHER" id="PTHR37170:SF1">
    <property type="entry name" value="GLUTAREDOXIN-LIKE PROTEIN"/>
    <property type="match status" value="1"/>
</dbReference>
<reference evidence="3" key="1">
    <citation type="submission" date="2016-10" db="EMBL/GenBank/DDBJ databases">
        <authorList>
            <person name="Varghese N."/>
            <person name="Submissions S."/>
        </authorList>
    </citation>
    <scope>NUCLEOTIDE SEQUENCE [LARGE SCALE GENOMIC DNA]</scope>
    <source>
        <strain evidence="3">DSM 3384</strain>
    </source>
</reference>
<name>A0A1H2DXL6_9BACT</name>
<dbReference type="SUPFAM" id="SSF48371">
    <property type="entry name" value="ARM repeat"/>
    <property type="match status" value="1"/>
</dbReference>
<proteinExistence type="predicted"/>
<evidence type="ECO:0000313" key="3">
    <source>
        <dbReference type="Proteomes" id="UP000199608"/>
    </source>
</evidence>
<dbReference type="EMBL" id="FNLL01000002">
    <property type="protein sequence ID" value="SDT87606.1"/>
    <property type="molecule type" value="Genomic_DNA"/>
</dbReference>
<gene>
    <name evidence="2" type="ORF">SAMN04487931_102304</name>
</gene>
<dbReference type="InterPro" id="IPR016024">
    <property type="entry name" value="ARM-type_fold"/>
</dbReference>
<keyword evidence="3" id="KW-1185">Reference proteome</keyword>
<protein>
    <submittedName>
        <fullName evidence="2">Thioredoxin domain-containing protein</fullName>
    </submittedName>
</protein>
<dbReference type="PROSITE" id="PS51354">
    <property type="entry name" value="GLUTAREDOXIN_2"/>
    <property type="match status" value="1"/>
</dbReference>
<dbReference type="InterPro" id="IPR011989">
    <property type="entry name" value="ARM-like"/>
</dbReference>
<evidence type="ECO:0000259" key="1">
    <source>
        <dbReference type="Pfam" id="PF13192"/>
    </source>
</evidence>
<evidence type="ECO:0000313" key="2">
    <source>
        <dbReference type="EMBL" id="SDT87606.1"/>
    </source>
</evidence>
<dbReference type="Pfam" id="PF13192">
    <property type="entry name" value="Thioredoxin_3"/>
    <property type="match status" value="1"/>
</dbReference>
<dbReference type="Proteomes" id="UP000199608">
    <property type="component" value="Unassembled WGS sequence"/>
</dbReference>
<dbReference type="InterPro" id="IPR012336">
    <property type="entry name" value="Thioredoxin-like_fold"/>
</dbReference>
<dbReference type="SUPFAM" id="SSF52833">
    <property type="entry name" value="Thioredoxin-like"/>
    <property type="match status" value="2"/>
</dbReference>
<dbReference type="PANTHER" id="PTHR37170">
    <property type="entry name" value="GLUTAREDOXIN-RELATED"/>
    <property type="match status" value="1"/>
</dbReference>
<feature type="domain" description="Thioredoxin-like fold" evidence="1">
    <location>
        <begin position="127"/>
        <end position="196"/>
    </location>
</feature>
<dbReference type="Gene3D" id="1.25.10.10">
    <property type="entry name" value="Leucine-rich Repeat Variant"/>
    <property type="match status" value="1"/>
</dbReference>
<sequence>MNIFDTASKTLIQTWDQTIKEPVKIKLIATDHAENSQFANFTRQMADATSKLVIESEKGEKDLPGFLLKENIIYSALPLKKELDPFLDALSQVNGTPPMLAQSDLSENVQSTLDKIDIPVRLTLYIALECPHCPNVVRTVIPIALNCKNINLHIIDGSLFSETAQKDGVMSAPCLILDDDFRWTGNVTADEIVNMIVGRDPSHLSAGTLKNILEQGDASWIARQMIEKQNIFDAFIKLLLHDTWSVRLGAMVIVEELAETDPKLAARLCPVLISLFDEKEISVQGDILYALGETGDKKTTEWIKEKLAALDHQDLVDAAKEALETLEDKNG</sequence>
<dbReference type="AlphaFoldDB" id="A0A1H2DXL6"/>
<dbReference type="Gene3D" id="3.40.30.80">
    <property type="match status" value="1"/>
</dbReference>
<accession>A0A1H2DXL6</accession>
<dbReference type="InterPro" id="IPR036249">
    <property type="entry name" value="Thioredoxin-like_sf"/>
</dbReference>
<organism evidence="2 3">
    <name type="scientific">Desulfobacula phenolica</name>
    <dbReference type="NCBI Taxonomy" id="90732"/>
    <lineage>
        <taxon>Bacteria</taxon>
        <taxon>Pseudomonadati</taxon>
        <taxon>Thermodesulfobacteriota</taxon>
        <taxon>Desulfobacteria</taxon>
        <taxon>Desulfobacterales</taxon>
        <taxon>Desulfobacteraceae</taxon>
        <taxon>Desulfobacula</taxon>
    </lineage>
</organism>